<keyword evidence="3" id="KW-1185">Reference proteome</keyword>
<keyword evidence="1" id="KW-0472">Membrane</keyword>
<feature type="transmembrane region" description="Helical" evidence="1">
    <location>
        <begin position="12"/>
        <end position="33"/>
    </location>
</feature>
<dbReference type="EMBL" id="LS483254">
    <property type="protein sequence ID" value="SQD92169.1"/>
    <property type="molecule type" value="Genomic_DNA"/>
</dbReference>
<feature type="transmembrane region" description="Helical" evidence="1">
    <location>
        <begin position="53"/>
        <end position="77"/>
    </location>
</feature>
<dbReference type="InterPro" id="IPR007462">
    <property type="entry name" value="COV1-like"/>
</dbReference>
<evidence type="ECO:0008006" key="4">
    <source>
        <dbReference type="Google" id="ProtNLM"/>
    </source>
</evidence>
<evidence type="ECO:0000313" key="2">
    <source>
        <dbReference type="EMBL" id="SQD92169.1"/>
    </source>
</evidence>
<sequence length="223" mass="24459">MRRFLRWARVTFISGLLTLFPLGLTAYLLWLLYRLAYALFGPHTAFAGLMRRLIGRYIPGTEVAITLLVVLLVGAAARHWLGRGLLRAVERVMLAVPGVRNLYWGARQLARVVLRPEPTILQGRRMVVVEFPQPGSHVLGFITNEDATVVSDLFTPDVVSVYIPTAPNPLSGWVLFIPRSKIAPVSLTAEEALSIIISGGLVIRQSSSGGVPPDVDPARGRSE</sequence>
<proteinExistence type="predicted"/>
<accession>A0A2X3KZ03</accession>
<dbReference type="AlphaFoldDB" id="A0A2X3KZ03"/>
<keyword evidence="1" id="KW-1133">Transmembrane helix</keyword>
<dbReference type="KEGG" id="bana:BARAN1_0144"/>
<dbReference type="PANTHER" id="PTHR31876:SF26">
    <property type="entry name" value="PROTEIN LIKE COV 2"/>
    <property type="match status" value="1"/>
</dbReference>
<evidence type="ECO:0000313" key="3">
    <source>
        <dbReference type="Proteomes" id="UP000249818"/>
    </source>
</evidence>
<dbReference type="Proteomes" id="UP000249818">
    <property type="component" value="Chromosome BARAN1"/>
</dbReference>
<name>A0A2X3KZ03_9BACT</name>
<protein>
    <recommendedName>
        <fullName evidence="4">Transporter</fullName>
    </recommendedName>
</protein>
<gene>
    <name evidence="2" type="ORF">BARAN1_0144</name>
</gene>
<evidence type="ECO:0000256" key="1">
    <source>
        <dbReference type="SAM" id="Phobius"/>
    </source>
</evidence>
<dbReference type="RefSeq" id="WP_122030425.1">
    <property type="nucleotide sequence ID" value="NZ_LS483254.1"/>
</dbReference>
<keyword evidence="1" id="KW-0812">Transmembrane</keyword>
<reference evidence="3" key="1">
    <citation type="submission" date="2018-05" db="EMBL/GenBank/DDBJ databases">
        <authorList>
            <person name="Hao L."/>
        </authorList>
    </citation>
    <scope>NUCLEOTIDE SEQUENCE [LARGE SCALE GENOMIC DNA]</scope>
</reference>
<dbReference type="PANTHER" id="PTHR31876">
    <property type="entry name" value="COV-LIKE PROTEIN 1"/>
    <property type="match status" value="1"/>
</dbReference>
<dbReference type="Pfam" id="PF04367">
    <property type="entry name" value="DUF502"/>
    <property type="match status" value="1"/>
</dbReference>
<dbReference type="OrthoDB" id="9780267at2"/>
<organism evidence="2 3">
    <name type="scientific">Candidatus Bipolaricaulis anaerobius</name>
    <dbReference type="NCBI Taxonomy" id="2026885"/>
    <lineage>
        <taxon>Bacteria</taxon>
        <taxon>Candidatus Bipolaricaulota</taxon>
        <taxon>Candidatus Bipolaricaulia</taxon>
        <taxon>Candidatus Bipolaricaulales</taxon>
        <taxon>Candidatus Bipolaricaulaceae</taxon>
        <taxon>Candidatus Bipolaricaulis</taxon>
    </lineage>
</organism>